<dbReference type="EMBL" id="MN739395">
    <property type="protein sequence ID" value="QHT02561.1"/>
    <property type="molecule type" value="Genomic_DNA"/>
</dbReference>
<accession>A0A6C0CDM0</accession>
<dbReference type="AlphaFoldDB" id="A0A6C0CDM0"/>
<sequence length="86" mass="10416">MDPTYYLKNFEIIGKDENDVPLEIHEVTDSYPSGDWQIDLSEYNAHITYNSENYIKIFYNNDEKKIYMYLNETDYRIYALIIRQIS</sequence>
<proteinExistence type="predicted"/>
<reference evidence="1" key="1">
    <citation type="journal article" date="2020" name="Nature">
        <title>Giant virus diversity and host interactions through global metagenomics.</title>
        <authorList>
            <person name="Schulz F."/>
            <person name="Roux S."/>
            <person name="Paez-Espino D."/>
            <person name="Jungbluth S."/>
            <person name="Walsh D.A."/>
            <person name="Denef V.J."/>
            <person name="McMahon K.D."/>
            <person name="Konstantinidis K.T."/>
            <person name="Eloe-Fadrosh E.A."/>
            <person name="Kyrpides N.C."/>
            <person name="Woyke T."/>
        </authorList>
    </citation>
    <scope>NUCLEOTIDE SEQUENCE</scope>
    <source>
        <strain evidence="1">GVMAG-M-3300020595-32</strain>
    </source>
</reference>
<evidence type="ECO:0000313" key="1">
    <source>
        <dbReference type="EMBL" id="QHT02561.1"/>
    </source>
</evidence>
<protein>
    <submittedName>
        <fullName evidence="1">Uncharacterized protein</fullName>
    </submittedName>
</protein>
<organism evidence="1">
    <name type="scientific">viral metagenome</name>
    <dbReference type="NCBI Taxonomy" id="1070528"/>
    <lineage>
        <taxon>unclassified sequences</taxon>
        <taxon>metagenomes</taxon>
        <taxon>organismal metagenomes</taxon>
    </lineage>
</organism>
<name>A0A6C0CDM0_9ZZZZ</name>